<accession>A0A7J8TE91</accession>
<dbReference type="Proteomes" id="UP000593561">
    <property type="component" value="Unassembled WGS sequence"/>
</dbReference>
<evidence type="ECO:0000313" key="2">
    <source>
        <dbReference type="EMBL" id="MBA0636460.1"/>
    </source>
</evidence>
<organism evidence="2 3">
    <name type="scientific">Gossypium davidsonii</name>
    <name type="common">Davidson's cotton</name>
    <name type="synonym">Gossypium klotzschianum subsp. davidsonii</name>
    <dbReference type="NCBI Taxonomy" id="34287"/>
    <lineage>
        <taxon>Eukaryota</taxon>
        <taxon>Viridiplantae</taxon>
        <taxon>Streptophyta</taxon>
        <taxon>Embryophyta</taxon>
        <taxon>Tracheophyta</taxon>
        <taxon>Spermatophyta</taxon>
        <taxon>Magnoliopsida</taxon>
        <taxon>eudicotyledons</taxon>
        <taxon>Gunneridae</taxon>
        <taxon>Pentapetalae</taxon>
        <taxon>rosids</taxon>
        <taxon>malvids</taxon>
        <taxon>Malvales</taxon>
        <taxon>Malvaceae</taxon>
        <taxon>Malvoideae</taxon>
        <taxon>Gossypium</taxon>
    </lineage>
</organism>
<dbReference type="Pfam" id="PF05056">
    <property type="entry name" value="DUF674"/>
    <property type="match status" value="1"/>
</dbReference>
<evidence type="ECO:0000313" key="3">
    <source>
        <dbReference type="Proteomes" id="UP000593561"/>
    </source>
</evidence>
<feature type="region of interest" description="Disordered" evidence="1">
    <location>
        <begin position="137"/>
        <end position="156"/>
    </location>
</feature>
<gene>
    <name evidence="2" type="ORF">Godav_005138</name>
</gene>
<comment type="caution">
    <text evidence="2">The sequence shown here is derived from an EMBL/GenBank/DDBJ whole genome shotgun (WGS) entry which is preliminary data.</text>
</comment>
<feature type="compositionally biased region" description="Low complexity" evidence="1">
    <location>
        <begin position="141"/>
        <end position="152"/>
    </location>
</feature>
<sequence length="235" mass="25994">MAATTEGKVNLKLLVNVKCQRVLFAEANKDFIDFLFNIMALPIGTIVRLLNKEGMVGSLSKLYKSIEELSHVYMQQPFQTKEALLNPEVLAHSGVIDVRPGFGPSPCPSYIAEDPEAVCPNCRSKMSHQAKLVKTNQKTYSNSLSSSSSSSNEEGERGYVKGVVTYMVIDDLMEKPMSTISSLALHNSFNVKDIEALQEKTIKIGMDEAVKLLKALLLSKTVLIDIFYGEKAHYV</sequence>
<dbReference type="AlphaFoldDB" id="A0A7J8TE91"/>
<reference evidence="2 3" key="1">
    <citation type="journal article" date="2019" name="Genome Biol. Evol.">
        <title>Insights into the evolution of the New World diploid cottons (Gossypium, subgenus Houzingenia) based on genome sequencing.</title>
        <authorList>
            <person name="Grover C.E."/>
            <person name="Arick M.A. 2nd"/>
            <person name="Thrash A."/>
            <person name="Conover J.L."/>
            <person name="Sanders W.S."/>
            <person name="Peterson D.G."/>
            <person name="Frelichowski J.E."/>
            <person name="Scheffler J.A."/>
            <person name="Scheffler B.E."/>
            <person name="Wendel J.F."/>
        </authorList>
    </citation>
    <scope>NUCLEOTIDE SEQUENCE [LARGE SCALE GENOMIC DNA]</scope>
    <source>
        <strain evidence="2">27</strain>
        <tissue evidence="2">Leaf</tissue>
    </source>
</reference>
<keyword evidence="3" id="KW-1185">Reference proteome</keyword>
<dbReference type="PANTHER" id="PTHR33103">
    <property type="entry name" value="OS01G0153900 PROTEIN"/>
    <property type="match status" value="1"/>
</dbReference>
<proteinExistence type="predicted"/>
<name>A0A7J8TE91_GOSDV</name>
<protein>
    <recommendedName>
        <fullName evidence="4">DUF674 domain-containing protein</fullName>
    </recommendedName>
</protein>
<dbReference type="PANTHER" id="PTHR33103:SF19">
    <property type="entry name" value="OS09G0544700 PROTEIN"/>
    <property type="match status" value="1"/>
</dbReference>
<evidence type="ECO:0008006" key="4">
    <source>
        <dbReference type="Google" id="ProtNLM"/>
    </source>
</evidence>
<evidence type="ECO:0000256" key="1">
    <source>
        <dbReference type="SAM" id="MobiDB-lite"/>
    </source>
</evidence>
<dbReference type="EMBL" id="JABFAC010245986">
    <property type="protein sequence ID" value="MBA0636460.1"/>
    <property type="molecule type" value="Genomic_DNA"/>
</dbReference>
<dbReference type="InterPro" id="IPR007750">
    <property type="entry name" value="DUF674"/>
</dbReference>